<accession>A0AAU9W4T4</accession>
<gene>
    <name evidence="1" type="ORF">PMEA_00030820</name>
</gene>
<protein>
    <submittedName>
        <fullName evidence="1">Uncharacterized protein</fullName>
    </submittedName>
</protein>
<dbReference type="EMBL" id="CALNXJ010000007">
    <property type="protein sequence ID" value="CAH3043999.1"/>
    <property type="molecule type" value="Genomic_DNA"/>
</dbReference>
<organism evidence="1 2">
    <name type="scientific">Pocillopora meandrina</name>
    <dbReference type="NCBI Taxonomy" id="46732"/>
    <lineage>
        <taxon>Eukaryota</taxon>
        <taxon>Metazoa</taxon>
        <taxon>Cnidaria</taxon>
        <taxon>Anthozoa</taxon>
        <taxon>Hexacorallia</taxon>
        <taxon>Scleractinia</taxon>
        <taxon>Astrocoeniina</taxon>
        <taxon>Pocilloporidae</taxon>
        <taxon>Pocillopora</taxon>
    </lineage>
</organism>
<name>A0AAU9W4T4_9CNID</name>
<keyword evidence="2" id="KW-1185">Reference proteome</keyword>
<sequence>MVNYFPLSKDNSCELNDANKDAEQAAMKWDQGENYYDLVRSYTVKLRESFVVDRVCS</sequence>
<dbReference type="Proteomes" id="UP001159428">
    <property type="component" value="Unassembled WGS sequence"/>
</dbReference>
<dbReference type="AlphaFoldDB" id="A0AAU9W4T4"/>
<evidence type="ECO:0000313" key="2">
    <source>
        <dbReference type="Proteomes" id="UP001159428"/>
    </source>
</evidence>
<proteinExistence type="predicted"/>
<comment type="caution">
    <text evidence="1">The sequence shown here is derived from an EMBL/GenBank/DDBJ whole genome shotgun (WGS) entry which is preliminary data.</text>
</comment>
<evidence type="ECO:0000313" key="1">
    <source>
        <dbReference type="EMBL" id="CAH3043999.1"/>
    </source>
</evidence>
<reference evidence="1 2" key="1">
    <citation type="submission" date="2022-05" db="EMBL/GenBank/DDBJ databases">
        <authorList>
            <consortium name="Genoscope - CEA"/>
            <person name="William W."/>
        </authorList>
    </citation>
    <scope>NUCLEOTIDE SEQUENCE [LARGE SCALE GENOMIC DNA]</scope>
</reference>